<evidence type="ECO:0000256" key="4">
    <source>
        <dbReference type="ARBA" id="ARBA00022692"/>
    </source>
</evidence>
<feature type="transmembrane region" description="Helical" evidence="7">
    <location>
        <begin position="114"/>
        <end position="140"/>
    </location>
</feature>
<accession>A0A853ABC3</accession>
<keyword evidence="3" id="KW-1003">Cell membrane</keyword>
<evidence type="ECO:0000256" key="7">
    <source>
        <dbReference type="RuleBase" id="RU363032"/>
    </source>
</evidence>
<feature type="transmembrane region" description="Helical" evidence="7">
    <location>
        <begin position="237"/>
        <end position="258"/>
    </location>
</feature>
<evidence type="ECO:0000256" key="5">
    <source>
        <dbReference type="ARBA" id="ARBA00022989"/>
    </source>
</evidence>
<comment type="similarity">
    <text evidence="7">Belongs to the binding-protein-dependent transport system permease family.</text>
</comment>
<dbReference type="InterPro" id="IPR050366">
    <property type="entry name" value="BP-dependent_transpt_permease"/>
</dbReference>
<dbReference type="GO" id="GO:0055085">
    <property type="term" value="P:transmembrane transport"/>
    <property type="evidence" value="ECO:0007669"/>
    <property type="project" value="InterPro"/>
</dbReference>
<dbReference type="SUPFAM" id="SSF161098">
    <property type="entry name" value="MetI-like"/>
    <property type="match status" value="1"/>
</dbReference>
<name>A0A853ABC3_9ACTN</name>
<dbReference type="PANTHER" id="PTHR43386:SF25">
    <property type="entry name" value="PEPTIDE ABC TRANSPORTER PERMEASE PROTEIN"/>
    <property type="match status" value="1"/>
</dbReference>
<evidence type="ECO:0000256" key="8">
    <source>
        <dbReference type="SAM" id="MobiDB-lite"/>
    </source>
</evidence>
<feature type="domain" description="ABC transmembrane type-1" evidence="9">
    <location>
        <begin position="111"/>
        <end position="301"/>
    </location>
</feature>
<evidence type="ECO:0000256" key="3">
    <source>
        <dbReference type="ARBA" id="ARBA00022475"/>
    </source>
</evidence>
<dbReference type="PROSITE" id="PS50928">
    <property type="entry name" value="ABC_TM1"/>
    <property type="match status" value="1"/>
</dbReference>
<feature type="compositionally biased region" description="Basic and acidic residues" evidence="8">
    <location>
        <begin position="329"/>
        <end position="339"/>
    </location>
</feature>
<dbReference type="GO" id="GO:0005886">
    <property type="term" value="C:plasma membrane"/>
    <property type="evidence" value="ECO:0007669"/>
    <property type="project" value="UniProtKB-SubCell"/>
</dbReference>
<dbReference type="PANTHER" id="PTHR43386">
    <property type="entry name" value="OLIGOPEPTIDE TRANSPORT SYSTEM PERMEASE PROTEIN APPC"/>
    <property type="match status" value="1"/>
</dbReference>
<keyword evidence="5 7" id="KW-1133">Transmembrane helix</keyword>
<evidence type="ECO:0000256" key="1">
    <source>
        <dbReference type="ARBA" id="ARBA00004651"/>
    </source>
</evidence>
<gene>
    <name evidence="10" type="ORF">FHU37_004940</name>
</gene>
<dbReference type="InterPro" id="IPR000515">
    <property type="entry name" value="MetI-like"/>
</dbReference>
<evidence type="ECO:0000256" key="6">
    <source>
        <dbReference type="ARBA" id="ARBA00023136"/>
    </source>
</evidence>
<feature type="transmembrane region" description="Helical" evidence="7">
    <location>
        <begin position="54"/>
        <end position="75"/>
    </location>
</feature>
<dbReference type="Pfam" id="PF00528">
    <property type="entry name" value="BPD_transp_1"/>
    <property type="match status" value="1"/>
</dbReference>
<evidence type="ECO:0000256" key="2">
    <source>
        <dbReference type="ARBA" id="ARBA00022448"/>
    </source>
</evidence>
<sequence length="339" mass="34635">MSAARPPGARPEASPGAQPEALPGTSADAPPPAAAPPRSGASAARVPGAGWRPFLPAVALLAVPLLLALFGPLFAGPPGPRGVAFQPPGDGHWLGTDFTGRDVWREVLLGGRTVVLVAACAVGVAYAAALPVGLAAALTGRRRVEDALLRPLDVLMAIPSLLVLLLVSARLTPGPAALVFLVALVNVPDVARVVRGAAAEIAARPVVEAMRLQGESRWRIAVGYVARSMLRTVAADAGTRLTGALYLVATASFLGVGVAPDASDWAVMVDRNRTGMLIQPWGVVVPALLVTALTVGVNLFFDAALHRRAGRAAAGTRATGSAARRGRPDRKGRGEAGTP</sequence>
<feature type="region of interest" description="Disordered" evidence="8">
    <location>
        <begin position="315"/>
        <end position="339"/>
    </location>
</feature>
<feature type="region of interest" description="Disordered" evidence="8">
    <location>
        <begin position="1"/>
        <end position="42"/>
    </location>
</feature>
<proteinExistence type="inferred from homology"/>
<keyword evidence="2 7" id="KW-0813">Transport</keyword>
<dbReference type="EMBL" id="JACBZD010000002">
    <property type="protein sequence ID" value="NYI07911.1"/>
    <property type="molecule type" value="Genomic_DNA"/>
</dbReference>
<dbReference type="Gene3D" id="1.10.3720.10">
    <property type="entry name" value="MetI-like"/>
    <property type="match status" value="1"/>
</dbReference>
<dbReference type="InterPro" id="IPR035906">
    <property type="entry name" value="MetI-like_sf"/>
</dbReference>
<organism evidence="10 11">
    <name type="scientific">Allostreptomyces psammosilenae</name>
    <dbReference type="NCBI Taxonomy" id="1892865"/>
    <lineage>
        <taxon>Bacteria</taxon>
        <taxon>Bacillati</taxon>
        <taxon>Actinomycetota</taxon>
        <taxon>Actinomycetes</taxon>
        <taxon>Kitasatosporales</taxon>
        <taxon>Streptomycetaceae</taxon>
        <taxon>Allostreptomyces</taxon>
    </lineage>
</organism>
<evidence type="ECO:0000313" key="11">
    <source>
        <dbReference type="Proteomes" id="UP000567795"/>
    </source>
</evidence>
<comment type="caution">
    <text evidence="10">The sequence shown here is derived from an EMBL/GenBank/DDBJ whole genome shotgun (WGS) entry which is preliminary data.</text>
</comment>
<keyword evidence="4 7" id="KW-0812">Transmembrane</keyword>
<evidence type="ECO:0000259" key="9">
    <source>
        <dbReference type="PROSITE" id="PS50928"/>
    </source>
</evidence>
<keyword evidence="11" id="KW-1185">Reference proteome</keyword>
<protein>
    <submittedName>
        <fullName evidence="10">Peptide/nickel transport system permease protein</fullName>
    </submittedName>
</protein>
<dbReference type="CDD" id="cd06261">
    <property type="entry name" value="TM_PBP2"/>
    <property type="match status" value="1"/>
</dbReference>
<feature type="transmembrane region" description="Helical" evidence="7">
    <location>
        <begin position="278"/>
        <end position="301"/>
    </location>
</feature>
<keyword evidence="6 7" id="KW-0472">Membrane</keyword>
<reference evidence="10 11" key="1">
    <citation type="submission" date="2020-07" db="EMBL/GenBank/DDBJ databases">
        <title>Sequencing the genomes of 1000 actinobacteria strains.</title>
        <authorList>
            <person name="Klenk H.-P."/>
        </authorList>
    </citation>
    <scope>NUCLEOTIDE SEQUENCE [LARGE SCALE GENOMIC DNA]</scope>
    <source>
        <strain evidence="10 11">DSM 42178</strain>
    </source>
</reference>
<evidence type="ECO:0000313" key="10">
    <source>
        <dbReference type="EMBL" id="NYI07911.1"/>
    </source>
</evidence>
<dbReference type="AlphaFoldDB" id="A0A853ABC3"/>
<comment type="subcellular location">
    <subcellularLocation>
        <location evidence="1 7">Cell membrane</location>
        <topology evidence="1 7">Multi-pass membrane protein</topology>
    </subcellularLocation>
</comment>
<dbReference type="Proteomes" id="UP000567795">
    <property type="component" value="Unassembled WGS sequence"/>
</dbReference>